<dbReference type="PROSITE" id="PS51352">
    <property type="entry name" value="THIOREDOXIN_2"/>
    <property type="match status" value="1"/>
</dbReference>
<dbReference type="InterPro" id="IPR050553">
    <property type="entry name" value="Thioredoxin_ResA/DsbE_sf"/>
</dbReference>
<keyword evidence="6" id="KW-0812">Transmembrane</keyword>
<sequence length="239" mass="27723">MKTIPQKPRKSISLSILFGLFGSFIIFFLIVLFFHFMQYNHHYGVSLLSNTLAGKPAPQTSLPLLENEKHLLNTEQFKGRVTLVNFWGSWCSSCRKEHSLLMKIAQDQRFDLIGINYKDNKENAQRFLRNFGNPFKVIGFDVSGHTAINWGVYGPPETFLLNKESIVIAKHVGPLTWQIYQKKILPQIEKAIMTEKLSDSNILIHKDNLSFFHIERELNSIFFFQSPNEQFSKMLTYMS</sequence>
<dbReference type="NCBIfam" id="TIGR00385">
    <property type="entry name" value="dsbE"/>
    <property type="match status" value="1"/>
</dbReference>
<dbReference type="PANTHER" id="PTHR42852:SF6">
    <property type="entry name" value="THIOL:DISULFIDE INTERCHANGE PROTEIN DSBE"/>
    <property type="match status" value="1"/>
</dbReference>
<reference evidence="8 9" key="1">
    <citation type="submission" date="2012-03" db="EMBL/GenBank/DDBJ databases">
        <title>The Genome Sequence of Bartonella vinsonii subsp. arupensis str. Pm136co.</title>
        <authorList>
            <consortium name="The Broad Institute Genome Sequencing Platform"/>
            <consortium name="The Broad Institute Genome Sequencing Center for Infectious Disease"/>
            <person name="Feldgarden M."/>
            <person name="Kirby J."/>
            <person name="Kosoy M."/>
            <person name="Birtles R."/>
            <person name="Probert W.S."/>
            <person name="Chiaraviglio L."/>
            <person name="Young S.K."/>
            <person name="Zeng Q."/>
            <person name="Gargeya S."/>
            <person name="Fitzgerald M."/>
            <person name="Haas B."/>
            <person name="Abouelleil A."/>
            <person name="Alvarado L."/>
            <person name="Arachchi H.M."/>
            <person name="Berlin A."/>
            <person name="Chapman S.B."/>
            <person name="Gearin G."/>
            <person name="Goldberg J."/>
            <person name="Griggs A."/>
            <person name="Gujja S."/>
            <person name="Hansen M."/>
            <person name="Heiman D."/>
            <person name="Howarth C."/>
            <person name="Larimer J."/>
            <person name="Lui A."/>
            <person name="MacDonald P.J.P."/>
            <person name="McCowen C."/>
            <person name="Montmayeur A."/>
            <person name="Murphy C."/>
            <person name="Neiman D."/>
            <person name="Pearson M."/>
            <person name="Priest M."/>
            <person name="Roberts A."/>
            <person name="Saif S."/>
            <person name="Shea T."/>
            <person name="Sisk P."/>
            <person name="Stolte C."/>
            <person name="Sykes S."/>
            <person name="Wortman J."/>
            <person name="Nusbaum C."/>
            <person name="Birren B."/>
        </authorList>
    </citation>
    <scope>NUCLEOTIDE SEQUENCE [LARGE SCALE GENOMIC DNA]</scope>
    <source>
        <strain evidence="8 9">Pm136co</strain>
    </source>
</reference>
<dbReference type="Proteomes" id="UP000008948">
    <property type="component" value="Unassembled WGS sequence"/>
</dbReference>
<dbReference type="PANTHER" id="PTHR42852">
    <property type="entry name" value="THIOL:DISULFIDE INTERCHANGE PROTEIN DSBE"/>
    <property type="match status" value="1"/>
</dbReference>
<dbReference type="EMBL" id="AIMH01000016">
    <property type="protein sequence ID" value="EJF98114.1"/>
    <property type="molecule type" value="Genomic_DNA"/>
</dbReference>
<protein>
    <submittedName>
        <fullName evidence="8">Periplasmic protein thiol:disulfide oxidoreductase, DsbE subfamily</fullName>
    </submittedName>
</protein>
<dbReference type="SUPFAM" id="SSF52833">
    <property type="entry name" value="Thioredoxin-like"/>
    <property type="match status" value="1"/>
</dbReference>
<evidence type="ECO:0000259" key="7">
    <source>
        <dbReference type="PROSITE" id="PS51352"/>
    </source>
</evidence>
<name>A0ABP2QT50_BARVI</name>
<evidence type="ECO:0000313" key="9">
    <source>
        <dbReference type="Proteomes" id="UP000008948"/>
    </source>
</evidence>
<keyword evidence="4" id="KW-1015">Disulfide bond</keyword>
<organism evidence="8 9">
    <name type="scientific">Bartonella vinsonii subsp. arupensis Pm136co</name>
    <dbReference type="NCBI Taxonomy" id="1094561"/>
    <lineage>
        <taxon>Bacteria</taxon>
        <taxon>Pseudomonadati</taxon>
        <taxon>Pseudomonadota</taxon>
        <taxon>Alphaproteobacteria</taxon>
        <taxon>Hyphomicrobiales</taxon>
        <taxon>Bartonellaceae</taxon>
        <taxon>Bartonella</taxon>
    </lineage>
</organism>
<dbReference type="Gene3D" id="3.40.30.10">
    <property type="entry name" value="Glutaredoxin"/>
    <property type="match status" value="1"/>
</dbReference>
<comment type="similarity">
    <text evidence="2">Belongs to the thioredoxin family. DsbE subfamily.</text>
</comment>
<dbReference type="Pfam" id="PF08534">
    <property type="entry name" value="Redoxin"/>
    <property type="match status" value="1"/>
</dbReference>
<comment type="subcellular location">
    <subcellularLocation>
        <location evidence="1">Cell envelope</location>
    </subcellularLocation>
</comment>
<evidence type="ECO:0000313" key="8">
    <source>
        <dbReference type="EMBL" id="EJF98114.1"/>
    </source>
</evidence>
<keyword evidence="6" id="KW-1133">Transmembrane helix</keyword>
<comment type="caution">
    <text evidence="8">The sequence shown here is derived from an EMBL/GenBank/DDBJ whole genome shotgun (WGS) entry which is preliminary data.</text>
</comment>
<evidence type="ECO:0000256" key="6">
    <source>
        <dbReference type="SAM" id="Phobius"/>
    </source>
</evidence>
<proteinExistence type="inferred from homology"/>
<evidence type="ECO:0000256" key="1">
    <source>
        <dbReference type="ARBA" id="ARBA00004196"/>
    </source>
</evidence>
<dbReference type="InterPro" id="IPR036249">
    <property type="entry name" value="Thioredoxin-like_sf"/>
</dbReference>
<accession>A0ABP2QT50</accession>
<keyword evidence="5" id="KW-0676">Redox-active center</keyword>
<feature type="domain" description="Thioredoxin" evidence="7">
    <location>
        <begin position="51"/>
        <end position="190"/>
    </location>
</feature>
<dbReference type="InterPro" id="IPR013740">
    <property type="entry name" value="Redoxin"/>
</dbReference>
<dbReference type="CDD" id="cd03010">
    <property type="entry name" value="TlpA_like_DsbE"/>
    <property type="match status" value="1"/>
</dbReference>
<feature type="transmembrane region" description="Helical" evidence="6">
    <location>
        <begin position="12"/>
        <end position="37"/>
    </location>
</feature>
<keyword evidence="9" id="KW-1185">Reference proteome</keyword>
<evidence type="ECO:0000256" key="5">
    <source>
        <dbReference type="ARBA" id="ARBA00023284"/>
    </source>
</evidence>
<evidence type="ECO:0000256" key="3">
    <source>
        <dbReference type="ARBA" id="ARBA00022748"/>
    </source>
</evidence>
<dbReference type="InterPro" id="IPR004799">
    <property type="entry name" value="Periplasmic_diS_OxRdtase_DsbE"/>
</dbReference>
<dbReference type="InterPro" id="IPR013766">
    <property type="entry name" value="Thioredoxin_domain"/>
</dbReference>
<keyword evidence="6" id="KW-0472">Membrane</keyword>
<gene>
    <name evidence="8" type="ORF">MEI_00613</name>
</gene>
<keyword evidence="3" id="KW-0201">Cytochrome c-type biogenesis</keyword>
<evidence type="ECO:0000256" key="4">
    <source>
        <dbReference type="ARBA" id="ARBA00023157"/>
    </source>
</evidence>
<evidence type="ECO:0000256" key="2">
    <source>
        <dbReference type="ARBA" id="ARBA00007758"/>
    </source>
</evidence>
<dbReference type="RefSeq" id="WP_004865876.1">
    <property type="nucleotide sequence ID" value="NZ_JH725044.1"/>
</dbReference>